<evidence type="ECO:0000313" key="2">
    <source>
        <dbReference type="EMBL" id="TWU20268.1"/>
    </source>
</evidence>
<dbReference type="EMBL" id="SJPT01000009">
    <property type="protein sequence ID" value="TWU20268.1"/>
    <property type="molecule type" value="Genomic_DNA"/>
</dbReference>
<sequence length="250" mass="28122">MQLQCLGTVGYHPNAQRHTSCYFLPESGILLDAGTGIFRLSSRIQSDSLDILLSHAHLDHTCGLTFLLDVLFETPVKSCRIWGEKAKLDAVRSHLFSDLIFPASLDAEWMEIDELDEFTIGDCLISYRTQDHPGGSVAYRLEWKNEQKQLVYATDNTGDTSEAMAAWGKRCDLLMQECYFRDSAAQWAQKTGHCWTSRVAEVAKGMSPKKLLITHVNPLDLSADPVDLETIRHQVDCPVILAEDEMIVDF</sequence>
<dbReference type="SUPFAM" id="SSF56281">
    <property type="entry name" value="Metallo-hydrolase/oxidoreductase"/>
    <property type="match status" value="1"/>
</dbReference>
<protein>
    <submittedName>
        <fullName evidence="2">Ribonuclease Z</fullName>
    </submittedName>
</protein>
<dbReference type="InterPro" id="IPR036866">
    <property type="entry name" value="RibonucZ/Hydroxyglut_hydro"/>
</dbReference>
<organism evidence="2 3">
    <name type="scientific">Novipirellula galeiformis</name>
    <dbReference type="NCBI Taxonomy" id="2528004"/>
    <lineage>
        <taxon>Bacteria</taxon>
        <taxon>Pseudomonadati</taxon>
        <taxon>Planctomycetota</taxon>
        <taxon>Planctomycetia</taxon>
        <taxon>Pirellulales</taxon>
        <taxon>Pirellulaceae</taxon>
        <taxon>Novipirellula</taxon>
    </lineage>
</organism>
<dbReference type="PANTHER" id="PTHR46018:SF2">
    <property type="entry name" value="ZINC PHOSPHODIESTERASE ELAC PROTEIN 1"/>
    <property type="match status" value="1"/>
</dbReference>
<dbReference type="AlphaFoldDB" id="A0A5C6C7X8"/>
<dbReference type="Pfam" id="PF12706">
    <property type="entry name" value="Lactamase_B_2"/>
    <property type="match status" value="1"/>
</dbReference>
<comment type="caution">
    <text evidence="2">The sequence shown here is derived from an EMBL/GenBank/DDBJ whole genome shotgun (WGS) entry which is preliminary data.</text>
</comment>
<evidence type="ECO:0000313" key="3">
    <source>
        <dbReference type="Proteomes" id="UP000316304"/>
    </source>
</evidence>
<accession>A0A5C6C7X8</accession>
<dbReference type="PANTHER" id="PTHR46018">
    <property type="entry name" value="ZINC PHOSPHODIESTERASE ELAC PROTEIN 1"/>
    <property type="match status" value="1"/>
</dbReference>
<dbReference type="OrthoDB" id="9800940at2"/>
<dbReference type="Gene3D" id="3.60.15.10">
    <property type="entry name" value="Ribonuclease Z/Hydroxyacylglutathione hydrolase-like"/>
    <property type="match status" value="1"/>
</dbReference>
<keyword evidence="3" id="KW-1185">Reference proteome</keyword>
<evidence type="ECO:0000259" key="1">
    <source>
        <dbReference type="Pfam" id="PF12706"/>
    </source>
</evidence>
<dbReference type="RefSeq" id="WP_146596774.1">
    <property type="nucleotide sequence ID" value="NZ_SJPT01000009.1"/>
</dbReference>
<name>A0A5C6C7X8_9BACT</name>
<reference evidence="2 3" key="1">
    <citation type="submission" date="2019-02" db="EMBL/GenBank/DDBJ databases">
        <title>Deep-cultivation of Planctomycetes and their phenomic and genomic characterization uncovers novel biology.</title>
        <authorList>
            <person name="Wiegand S."/>
            <person name="Jogler M."/>
            <person name="Boedeker C."/>
            <person name="Pinto D."/>
            <person name="Vollmers J."/>
            <person name="Rivas-Marin E."/>
            <person name="Kohn T."/>
            <person name="Peeters S.H."/>
            <person name="Heuer A."/>
            <person name="Rast P."/>
            <person name="Oberbeckmann S."/>
            <person name="Bunk B."/>
            <person name="Jeske O."/>
            <person name="Meyerdierks A."/>
            <person name="Storesund J.E."/>
            <person name="Kallscheuer N."/>
            <person name="Luecker S."/>
            <person name="Lage O.M."/>
            <person name="Pohl T."/>
            <person name="Merkel B.J."/>
            <person name="Hornburger P."/>
            <person name="Mueller R.-W."/>
            <person name="Bruemmer F."/>
            <person name="Labrenz M."/>
            <person name="Spormann A.M."/>
            <person name="Op Den Camp H."/>
            <person name="Overmann J."/>
            <person name="Amann R."/>
            <person name="Jetten M.S.M."/>
            <person name="Mascher T."/>
            <person name="Medema M.H."/>
            <person name="Devos D.P."/>
            <person name="Kaster A.-K."/>
            <person name="Ovreas L."/>
            <person name="Rohde M."/>
            <person name="Galperin M.Y."/>
            <person name="Jogler C."/>
        </authorList>
    </citation>
    <scope>NUCLEOTIDE SEQUENCE [LARGE SCALE GENOMIC DNA]</scope>
    <source>
        <strain evidence="2 3">Pla52o</strain>
    </source>
</reference>
<feature type="domain" description="Metallo-beta-lactamase" evidence="1">
    <location>
        <begin position="29"/>
        <end position="215"/>
    </location>
</feature>
<dbReference type="Proteomes" id="UP000316304">
    <property type="component" value="Unassembled WGS sequence"/>
</dbReference>
<gene>
    <name evidence="2" type="ORF">Pla52o_47860</name>
</gene>
<dbReference type="GO" id="GO:0042781">
    <property type="term" value="F:3'-tRNA processing endoribonuclease activity"/>
    <property type="evidence" value="ECO:0007669"/>
    <property type="project" value="TreeGrafter"/>
</dbReference>
<dbReference type="InterPro" id="IPR001279">
    <property type="entry name" value="Metallo-B-lactamas"/>
</dbReference>
<proteinExistence type="predicted"/>